<proteinExistence type="predicted"/>
<evidence type="ECO:0000256" key="6">
    <source>
        <dbReference type="ARBA" id="ARBA00023010"/>
    </source>
</evidence>
<dbReference type="Pfam" id="PF02416">
    <property type="entry name" value="TatA_B_E"/>
    <property type="match status" value="1"/>
</dbReference>
<accession>A0A7S2DTD8</accession>
<gene>
    <name evidence="10" type="ORF">CBRE1094_LOCUS20444</name>
</gene>
<reference evidence="10" key="1">
    <citation type="submission" date="2021-01" db="EMBL/GenBank/DDBJ databases">
        <authorList>
            <person name="Corre E."/>
            <person name="Pelletier E."/>
            <person name="Niang G."/>
            <person name="Scheremetjew M."/>
            <person name="Finn R."/>
            <person name="Kale V."/>
            <person name="Holt S."/>
            <person name="Cochrane G."/>
            <person name="Meng A."/>
            <person name="Brown T."/>
            <person name="Cohen L."/>
        </authorList>
    </citation>
    <scope>NUCLEOTIDE SEQUENCE</scope>
    <source>
        <strain evidence="10">UTEX LB 985</strain>
    </source>
</reference>
<evidence type="ECO:0000256" key="5">
    <source>
        <dbReference type="ARBA" id="ARBA00022989"/>
    </source>
</evidence>
<keyword evidence="7" id="KW-0472">Membrane</keyword>
<feature type="region of interest" description="Disordered" evidence="8">
    <location>
        <begin position="133"/>
        <end position="171"/>
    </location>
</feature>
<evidence type="ECO:0000256" key="8">
    <source>
        <dbReference type="SAM" id="MobiDB-lite"/>
    </source>
</evidence>
<keyword evidence="9" id="KW-0732">Signal</keyword>
<dbReference type="InterPro" id="IPR003369">
    <property type="entry name" value="TatA/B/E"/>
</dbReference>
<evidence type="ECO:0000313" key="10">
    <source>
        <dbReference type="EMBL" id="CAD9463589.1"/>
    </source>
</evidence>
<keyword evidence="5" id="KW-1133">Transmembrane helix</keyword>
<keyword evidence="2" id="KW-0813">Transport</keyword>
<keyword evidence="4" id="KW-0653">Protein transport</keyword>
<keyword evidence="6" id="KW-0811">Translocation</keyword>
<feature type="compositionally biased region" description="Basic and acidic residues" evidence="8">
    <location>
        <begin position="293"/>
        <end position="309"/>
    </location>
</feature>
<dbReference type="EMBL" id="HBGU01037345">
    <property type="protein sequence ID" value="CAD9463589.1"/>
    <property type="molecule type" value="Transcribed_RNA"/>
</dbReference>
<organism evidence="10">
    <name type="scientific">Haptolina brevifila</name>
    <dbReference type="NCBI Taxonomy" id="156173"/>
    <lineage>
        <taxon>Eukaryota</taxon>
        <taxon>Haptista</taxon>
        <taxon>Haptophyta</taxon>
        <taxon>Prymnesiophyceae</taxon>
        <taxon>Prymnesiales</taxon>
        <taxon>Prymnesiaceae</taxon>
        <taxon>Haptolina</taxon>
    </lineage>
</organism>
<protein>
    <submittedName>
        <fullName evidence="10">Uncharacterized protein</fullName>
    </submittedName>
</protein>
<sequence length="322" mass="34091">MTRVLRPLLLLCAVLPQADSLTAAALPRQRLSVCHGCVSNPLNVRAARVTSRPPLPSRSGTVTMFGPGGSGGFFNMGAPEVVIIGAVAWVLLGPKELFRLSREAGQFLGQWQQLGQQAKDSFTSALEAEIADDQTKAATGTTAPPSPEPFNFPPSSPPAAASAESGVDSLPPLSEFTAARAASAASAERTAGTFTPDEEAAMRESLYGELGEPTASAANFQEQISGARNANVLAEYPAELEAPDEPGSALDVQSAEEDLLATQIDQAENELATLRTEKQLLSLKRQQLQANAERAKLQMEQRLEEERAVSTESSPAQQQVEP</sequence>
<keyword evidence="3" id="KW-0812">Transmembrane</keyword>
<comment type="subcellular location">
    <subcellularLocation>
        <location evidence="1">Membrane</location>
        <topology evidence="1">Single-pass membrane protein</topology>
    </subcellularLocation>
</comment>
<evidence type="ECO:0000256" key="7">
    <source>
        <dbReference type="ARBA" id="ARBA00023136"/>
    </source>
</evidence>
<evidence type="ECO:0000256" key="4">
    <source>
        <dbReference type="ARBA" id="ARBA00022927"/>
    </source>
</evidence>
<dbReference type="AlphaFoldDB" id="A0A7S2DTD8"/>
<evidence type="ECO:0000256" key="3">
    <source>
        <dbReference type="ARBA" id="ARBA00022692"/>
    </source>
</evidence>
<dbReference type="Gene3D" id="1.20.5.3310">
    <property type="match status" value="1"/>
</dbReference>
<evidence type="ECO:0000256" key="9">
    <source>
        <dbReference type="SAM" id="SignalP"/>
    </source>
</evidence>
<feature type="compositionally biased region" description="Pro residues" evidence="8">
    <location>
        <begin position="144"/>
        <end position="157"/>
    </location>
</feature>
<feature type="signal peptide" evidence="9">
    <location>
        <begin position="1"/>
        <end position="20"/>
    </location>
</feature>
<name>A0A7S2DTD8_9EUKA</name>
<evidence type="ECO:0000256" key="2">
    <source>
        <dbReference type="ARBA" id="ARBA00022448"/>
    </source>
</evidence>
<feature type="chain" id="PRO_5031319128" evidence="9">
    <location>
        <begin position="21"/>
        <end position="322"/>
    </location>
</feature>
<feature type="region of interest" description="Disordered" evidence="8">
    <location>
        <begin position="290"/>
        <end position="322"/>
    </location>
</feature>
<feature type="compositionally biased region" description="Polar residues" evidence="8">
    <location>
        <begin position="310"/>
        <end position="322"/>
    </location>
</feature>
<evidence type="ECO:0000256" key="1">
    <source>
        <dbReference type="ARBA" id="ARBA00004167"/>
    </source>
</evidence>